<evidence type="ECO:0000256" key="4">
    <source>
        <dbReference type="SAM" id="MobiDB-lite"/>
    </source>
</evidence>
<feature type="non-terminal residue" evidence="5">
    <location>
        <position position="1"/>
    </location>
</feature>
<dbReference type="PANTHER" id="PTHR19375">
    <property type="entry name" value="HEAT SHOCK PROTEIN 70KDA"/>
    <property type="match status" value="1"/>
</dbReference>
<evidence type="ECO:0000256" key="3">
    <source>
        <dbReference type="ARBA" id="ARBA00022840"/>
    </source>
</evidence>
<dbReference type="Gene3D" id="3.30.30.30">
    <property type="match status" value="1"/>
</dbReference>
<feature type="compositionally biased region" description="Polar residues" evidence="4">
    <location>
        <begin position="668"/>
        <end position="707"/>
    </location>
</feature>
<feature type="non-terminal residue" evidence="5">
    <location>
        <position position="935"/>
    </location>
</feature>
<evidence type="ECO:0000313" key="5">
    <source>
        <dbReference type="EMBL" id="JAS85299.1"/>
    </source>
</evidence>
<comment type="similarity">
    <text evidence="1">Belongs to the heat shock protein 70 family.</text>
</comment>
<accession>A0A1B6IED4</accession>
<sequence>EECNRDRNSRTWKQTKSTLTAIMFGVDLGTTCVRVAHYIENEARVFPIYCDPPVQTSKIVRFSGTKICIGDDIEADIFNRDNQITFGVMELIGRDKETSYVDNLSLWPYQVVGKGRCLNIMCSVDKKTVFLTPEKILSFILKVVKYRAGRICKDKEPSFVLSVPGCCSYKYRRAVLNAAKRAKMKVTSMVGDTSAIAYATLPRWKQKHSLIIDIGGSSSTVSLVEYNEEDNELVVLSTVGDCYYGGEFIDFAIFRECCYHFNSVKARPMRKIEKVCLRASCENAKKQLSEDRTSIRVPVPNVYTECEIDKNAILASLKHWFQHITSMINSCLSYLNSDIRDTIHIEAFVFGGLSQMKRVREEVQTTFERFPHIHTTYESEIRYLASEGAALIALSREDFGCNLCSLREFVPELGVRDITKRIVPVISPPACVPATGIAYFSVNREQGINDIVVEVYERRREVENEFSFIGRMILNFPISKLNTSYVKITCDISENYELVICAEEEVMNMDWSIEMSIDEGPDLTRGQHQEFLQVIEDNEYYTRMVRFQRQNRRAEEEALKNAAATQIEQPGGNAVWPSHSFAPVHVDQETRAAPDTGNTSIQTMNPTSYEHPFGSSNYNTAPSPSTITNLCSSLVIAVDPDNIFMDVPTRTLPPSSYSNEQSEDNLYLPSTSNGHQNTTLSRASVSESKSTQTTKQMPSKSAYSLPTSVEHLKSVSSRDSDLDNSSLQSLRQLHVSPPIALPHREGTPTSITEVSYTRRTVSPGHFQIHSTGLSHPDDTVSPSRYMEQIIYTRREETRCSGQLPADWPGDFVSAAEEQLRIARESGYDSYQDMQIVPYEGGAAPVGVPTALPWRENYIIDPQQLFNSIGYNTDEELQSIYIQDEIYLPVNGGGVVLYPPPYRPFSSLPRHLYPQEMGVQQQMPLYQAMSQAQPDV</sequence>
<dbReference type="PROSITE" id="PS00329">
    <property type="entry name" value="HSP70_2"/>
    <property type="match status" value="1"/>
</dbReference>
<dbReference type="InterPro" id="IPR029047">
    <property type="entry name" value="HSP70_peptide-bd_sf"/>
</dbReference>
<keyword evidence="2" id="KW-0547">Nucleotide-binding</keyword>
<feature type="compositionally biased region" description="Basic and acidic residues" evidence="4">
    <location>
        <begin position="710"/>
        <end position="721"/>
    </location>
</feature>
<dbReference type="Gene3D" id="3.30.420.40">
    <property type="match status" value="2"/>
</dbReference>
<dbReference type="InterPro" id="IPR018181">
    <property type="entry name" value="Heat_shock_70_CS"/>
</dbReference>
<dbReference type="SUPFAM" id="SSF53067">
    <property type="entry name" value="Actin-like ATPase domain"/>
    <property type="match status" value="2"/>
</dbReference>
<dbReference type="SUPFAM" id="SSF100920">
    <property type="entry name" value="Heat shock protein 70kD (HSP70), peptide-binding domain"/>
    <property type="match status" value="1"/>
</dbReference>
<organism evidence="5">
    <name type="scientific">Homalodisca liturata</name>
    <dbReference type="NCBI Taxonomy" id="320908"/>
    <lineage>
        <taxon>Eukaryota</taxon>
        <taxon>Metazoa</taxon>
        <taxon>Ecdysozoa</taxon>
        <taxon>Arthropoda</taxon>
        <taxon>Hexapoda</taxon>
        <taxon>Insecta</taxon>
        <taxon>Pterygota</taxon>
        <taxon>Neoptera</taxon>
        <taxon>Paraneoptera</taxon>
        <taxon>Hemiptera</taxon>
        <taxon>Auchenorrhyncha</taxon>
        <taxon>Membracoidea</taxon>
        <taxon>Cicadellidae</taxon>
        <taxon>Cicadellinae</taxon>
        <taxon>Proconiini</taxon>
        <taxon>Homalodisca</taxon>
    </lineage>
</organism>
<dbReference type="AlphaFoldDB" id="A0A1B6IED4"/>
<feature type="region of interest" description="Disordered" evidence="4">
    <location>
        <begin position="653"/>
        <end position="725"/>
    </location>
</feature>
<dbReference type="InterPro" id="IPR013126">
    <property type="entry name" value="Hsp_70_fam"/>
</dbReference>
<reference evidence="5" key="1">
    <citation type="submission" date="2015-11" db="EMBL/GenBank/DDBJ databases">
        <title>De novo transcriptome assembly of four potential Pierce s Disease insect vectors from Arizona vineyards.</title>
        <authorList>
            <person name="Tassone E.E."/>
        </authorList>
    </citation>
    <scope>NUCLEOTIDE SEQUENCE</scope>
</reference>
<gene>
    <name evidence="5" type="ORF">g.33459</name>
</gene>
<evidence type="ECO:0000256" key="2">
    <source>
        <dbReference type="ARBA" id="ARBA00022741"/>
    </source>
</evidence>
<dbReference type="GO" id="GO:0005524">
    <property type="term" value="F:ATP binding"/>
    <property type="evidence" value="ECO:0007669"/>
    <property type="project" value="UniProtKB-KW"/>
</dbReference>
<dbReference type="InterPro" id="IPR043129">
    <property type="entry name" value="ATPase_NBD"/>
</dbReference>
<name>A0A1B6IED4_9HEMI</name>
<evidence type="ECO:0000256" key="1">
    <source>
        <dbReference type="ARBA" id="ARBA00007381"/>
    </source>
</evidence>
<dbReference type="Gene3D" id="3.90.640.10">
    <property type="entry name" value="Actin, Chain A, domain 4"/>
    <property type="match status" value="1"/>
</dbReference>
<dbReference type="GO" id="GO:0140662">
    <property type="term" value="F:ATP-dependent protein folding chaperone"/>
    <property type="evidence" value="ECO:0007669"/>
    <property type="project" value="InterPro"/>
</dbReference>
<proteinExistence type="inferred from homology"/>
<protein>
    <submittedName>
        <fullName evidence="5">Uncharacterized protein</fullName>
    </submittedName>
</protein>
<keyword evidence="3" id="KW-0067">ATP-binding</keyword>
<dbReference type="Pfam" id="PF00012">
    <property type="entry name" value="HSP70"/>
    <property type="match status" value="1"/>
</dbReference>
<dbReference type="EMBL" id="GECU01022407">
    <property type="protein sequence ID" value="JAS85299.1"/>
    <property type="molecule type" value="Transcribed_RNA"/>
</dbReference>